<sequence>MAGIVFWWTRVELELKRVESVVASRSAIQIETRNFGFAGRVFDPDNGKLDPVRDPGLEALFSFSQ</sequence>
<comment type="caution">
    <text evidence="1">The sequence shown here is derived from an EMBL/GenBank/DDBJ whole genome shotgun (WGS) entry which is preliminary data.</text>
</comment>
<organism evidence="1 2">
    <name type="scientific">Trifolium pratense</name>
    <name type="common">Red clover</name>
    <dbReference type="NCBI Taxonomy" id="57577"/>
    <lineage>
        <taxon>Eukaryota</taxon>
        <taxon>Viridiplantae</taxon>
        <taxon>Streptophyta</taxon>
        <taxon>Embryophyta</taxon>
        <taxon>Tracheophyta</taxon>
        <taxon>Spermatophyta</taxon>
        <taxon>Magnoliopsida</taxon>
        <taxon>eudicotyledons</taxon>
        <taxon>Gunneridae</taxon>
        <taxon>Pentapetalae</taxon>
        <taxon>rosids</taxon>
        <taxon>fabids</taxon>
        <taxon>Fabales</taxon>
        <taxon>Fabaceae</taxon>
        <taxon>Papilionoideae</taxon>
        <taxon>50 kb inversion clade</taxon>
        <taxon>NPAAA clade</taxon>
        <taxon>Hologalegina</taxon>
        <taxon>IRL clade</taxon>
        <taxon>Trifolieae</taxon>
        <taxon>Trifolium</taxon>
    </lineage>
</organism>
<protein>
    <submittedName>
        <fullName evidence="1">Uncharacterized protein</fullName>
    </submittedName>
</protein>
<gene>
    <name evidence="1" type="ORF">L195_g000865</name>
</gene>
<evidence type="ECO:0000313" key="2">
    <source>
        <dbReference type="Proteomes" id="UP000236291"/>
    </source>
</evidence>
<reference evidence="1 2" key="2">
    <citation type="journal article" date="2017" name="Front. Plant Sci.">
        <title>Gene Classification and Mining of Molecular Markers Useful in Red Clover (Trifolium pratense) Breeding.</title>
        <authorList>
            <person name="Istvanek J."/>
            <person name="Dluhosova J."/>
            <person name="Dluhos P."/>
            <person name="Patkova L."/>
            <person name="Nedelnik J."/>
            <person name="Repkova J."/>
        </authorList>
    </citation>
    <scope>NUCLEOTIDE SEQUENCE [LARGE SCALE GENOMIC DNA]</scope>
    <source>
        <strain evidence="2">cv. Tatra</strain>
        <tissue evidence="1">Young leaves</tissue>
    </source>
</reference>
<reference evidence="1 2" key="1">
    <citation type="journal article" date="2014" name="Am. J. Bot.">
        <title>Genome assembly and annotation for red clover (Trifolium pratense; Fabaceae).</title>
        <authorList>
            <person name="Istvanek J."/>
            <person name="Jaros M."/>
            <person name="Krenek A."/>
            <person name="Repkova J."/>
        </authorList>
    </citation>
    <scope>NUCLEOTIDE SEQUENCE [LARGE SCALE GENOMIC DNA]</scope>
    <source>
        <strain evidence="2">cv. Tatra</strain>
        <tissue evidence="1">Young leaves</tissue>
    </source>
</reference>
<dbReference type="EMBL" id="ASHM01000325">
    <property type="protein sequence ID" value="PNY04441.1"/>
    <property type="molecule type" value="Genomic_DNA"/>
</dbReference>
<proteinExistence type="predicted"/>
<accession>A0A2K3NN28</accession>
<name>A0A2K3NN28_TRIPR</name>
<dbReference type="AlphaFoldDB" id="A0A2K3NN28"/>
<evidence type="ECO:0000313" key="1">
    <source>
        <dbReference type="EMBL" id="PNY04441.1"/>
    </source>
</evidence>
<dbReference type="Proteomes" id="UP000236291">
    <property type="component" value="Unassembled WGS sequence"/>
</dbReference>